<dbReference type="STRING" id="984485.A0A1E4RF31"/>
<dbReference type="Proteomes" id="UP000095085">
    <property type="component" value="Unassembled WGS sequence"/>
</dbReference>
<feature type="compositionally biased region" description="Polar residues" evidence="1">
    <location>
        <begin position="77"/>
        <end position="99"/>
    </location>
</feature>
<feature type="compositionally biased region" description="Low complexity" evidence="1">
    <location>
        <begin position="228"/>
        <end position="237"/>
    </location>
</feature>
<organism evidence="2 3">
    <name type="scientific">Hyphopichia burtonii NRRL Y-1933</name>
    <dbReference type="NCBI Taxonomy" id="984485"/>
    <lineage>
        <taxon>Eukaryota</taxon>
        <taxon>Fungi</taxon>
        <taxon>Dikarya</taxon>
        <taxon>Ascomycota</taxon>
        <taxon>Saccharomycotina</taxon>
        <taxon>Pichiomycetes</taxon>
        <taxon>Debaryomycetaceae</taxon>
        <taxon>Hyphopichia</taxon>
    </lineage>
</organism>
<evidence type="ECO:0000256" key="1">
    <source>
        <dbReference type="SAM" id="MobiDB-lite"/>
    </source>
</evidence>
<keyword evidence="3" id="KW-1185">Reference proteome</keyword>
<protein>
    <submittedName>
        <fullName evidence="2">Uncharacterized protein</fullName>
    </submittedName>
</protein>
<dbReference type="GO" id="GO:0000785">
    <property type="term" value="C:chromatin"/>
    <property type="evidence" value="ECO:0007669"/>
    <property type="project" value="TreeGrafter"/>
</dbReference>
<accession>A0A1E4RF31</accession>
<dbReference type="AlphaFoldDB" id="A0A1E4RF31"/>
<dbReference type="OrthoDB" id="27975at2759"/>
<feature type="compositionally biased region" description="Basic and acidic residues" evidence="1">
    <location>
        <begin position="213"/>
        <end position="223"/>
    </location>
</feature>
<name>A0A1E4RF31_9ASCO</name>
<dbReference type="EMBL" id="KV454544">
    <property type="protein sequence ID" value="ODV65735.1"/>
    <property type="molecule type" value="Genomic_DNA"/>
</dbReference>
<feature type="region of interest" description="Disordered" evidence="1">
    <location>
        <begin position="525"/>
        <end position="556"/>
    </location>
</feature>
<feature type="compositionally biased region" description="Acidic residues" evidence="1">
    <location>
        <begin position="525"/>
        <end position="534"/>
    </location>
</feature>
<feature type="compositionally biased region" description="Acidic residues" evidence="1">
    <location>
        <begin position="200"/>
        <end position="212"/>
    </location>
</feature>
<dbReference type="GO" id="GO:0016925">
    <property type="term" value="P:protein sumoylation"/>
    <property type="evidence" value="ECO:0007669"/>
    <property type="project" value="TreeGrafter"/>
</dbReference>
<dbReference type="PANTHER" id="PTHR10782:SF4">
    <property type="entry name" value="TONALLI, ISOFORM E"/>
    <property type="match status" value="1"/>
</dbReference>
<dbReference type="GO" id="GO:0061665">
    <property type="term" value="F:SUMO ligase activity"/>
    <property type="evidence" value="ECO:0007669"/>
    <property type="project" value="TreeGrafter"/>
</dbReference>
<evidence type="ECO:0000313" key="3">
    <source>
        <dbReference type="Proteomes" id="UP000095085"/>
    </source>
</evidence>
<feature type="compositionally biased region" description="Basic and acidic residues" evidence="1">
    <location>
        <begin position="535"/>
        <end position="548"/>
    </location>
</feature>
<dbReference type="PANTHER" id="PTHR10782">
    <property type="entry name" value="ZINC FINGER MIZ DOMAIN-CONTAINING PROTEIN"/>
    <property type="match status" value="1"/>
</dbReference>
<proteinExistence type="predicted"/>
<dbReference type="Gene3D" id="3.30.40.10">
    <property type="entry name" value="Zinc/RING finger domain, C3HC4 (zinc finger)"/>
    <property type="match status" value="1"/>
</dbReference>
<feature type="region of interest" description="Disordered" evidence="1">
    <location>
        <begin position="186"/>
        <end position="249"/>
    </location>
</feature>
<dbReference type="GeneID" id="30997867"/>
<sequence>MPSTSRLKIKGPKQNGLKVCYSNDFYVTNGQTFPSFNVSIRLSPKILNEMEKSSEAKEPVLVQENKKVYLSPPSPPNSQQKDQNSISITKKSNSATPTPLGSVDYDKLLKKRSNSKSFHNGDNIHIETNLVHDAKPKPEETTDKEALNNTASSNDRSTSESELASFNKELDQALLTDDTTFSPELQDEKQKLPENSNASADEDIIVVDSDSDYEAKESEKSESESESEPQLASSSQPRIKNKLPELSDDEDDVIIDPITPLPPQDLSFLDKVSFGNRTRTQLAGKSNEGKLFPGIPSTLPQPKRNELTQELKEQGYRKIPLTYATVMRRELSLFTDLNSEEDMIEKVIFSLKDPYSGAKVKLPIKATSCKHFECFDFESFCKINIGKISFNQRYHLKQELINKNHEARRLERLFQEQHKKQTGNQLPRIQIAQKGKIPIYTYPQYSEHGQIFHFALYHKTPPLFKCPICDELFGIKQLYISDVFNYFVKGTPKDVDRIELLDMDCYRIIDGEGSSNKRAKEELIELTDEDLDDEPLTKKAKVEPRSESADDFNDGLDSMFMKLNDKDSGRGSWDDPVTLD</sequence>
<feature type="compositionally biased region" description="Polar residues" evidence="1">
    <location>
        <begin position="147"/>
        <end position="164"/>
    </location>
</feature>
<gene>
    <name evidence="2" type="ORF">HYPBUDRAFT_243665</name>
</gene>
<feature type="region of interest" description="Disordered" evidence="1">
    <location>
        <begin position="68"/>
        <end position="164"/>
    </location>
</feature>
<evidence type="ECO:0000313" key="2">
    <source>
        <dbReference type="EMBL" id="ODV65735.1"/>
    </source>
</evidence>
<dbReference type="RefSeq" id="XP_020074802.1">
    <property type="nucleotide sequence ID" value="XM_020223318.1"/>
</dbReference>
<reference evidence="3" key="1">
    <citation type="submission" date="2016-05" db="EMBL/GenBank/DDBJ databases">
        <title>Comparative genomics of biotechnologically important yeasts.</title>
        <authorList>
            <consortium name="DOE Joint Genome Institute"/>
            <person name="Riley R."/>
            <person name="Haridas S."/>
            <person name="Wolfe K.H."/>
            <person name="Lopes M.R."/>
            <person name="Hittinger C.T."/>
            <person name="Goker M."/>
            <person name="Salamov A."/>
            <person name="Wisecaver J."/>
            <person name="Long T.M."/>
            <person name="Aerts A.L."/>
            <person name="Barry K."/>
            <person name="Choi C."/>
            <person name="Clum A."/>
            <person name="Coughlan A.Y."/>
            <person name="Deshpande S."/>
            <person name="Douglass A.P."/>
            <person name="Hanson S.J."/>
            <person name="Klenk H.-P."/>
            <person name="Labutti K."/>
            <person name="Lapidus A."/>
            <person name="Lindquist E."/>
            <person name="Lipzen A."/>
            <person name="Meier-Kolthoff J.P."/>
            <person name="Ohm R.A."/>
            <person name="Otillar R.P."/>
            <person name="Pangilinan J."/>
            <person name="Peng Y."/>
            <person name="Rokas A."/>
            <person name="Rosa C.A."/>
            <person name="Scheuner C."/>
            <person name="Sibirny A.A."/>
            <person name="Slot J.C."/>
            <person name="Stielow J.B."/>
            <person name="Sun H."/>
            <person name="Kurtzman C.P."/>
            <person name="Blackwell M."/>
            <person name="Grigoriev I.V."/>
            <person name="Jeffries T.W."/>
        </authorList>
    </citation>
    <scope>NUCLEOTIDE SEQUENCE [LARGE SCALE GENOMIC DNA]</scope>
    <source>
        <strain evidence="3">NRRL Y-1933</strain>
    </source>
</reference>
<dbReference type="InterPro" id="IPR013083">
    <property type="entry name" value="Znf_RING/FYVE/PHD"/>
</dbReference>
<feature type="compositionally biased region" description="Basic and acidic residues" evidence="1">
    <location>
        <begin position="122"/>
        <end position="146"/>
    </location>
</feature>